<name>A0ABR9ITV8_RHIVS</name>
<keyword evidence="3" id="KW-1185">Reference proteome</keyword>
<gene>
    <name evidence="2" type="ORF">H4W29_003820</name>
</gene>
<dbReference type="RefSeq" id="WP_192730316.1">
    <property type="nucleotide sequence ID" value="NZ_BAAAVL010000018.1"/>
</dbReference>
<accession>A0ABR9ITV8</accession>
<sequence>MAKLYNMQRVQGVVIVADGTQMFNNRPVIGIRDVGETTLFTDNKPVLGIDIISDGATVYNDLPVLGAVRISDGRSLYGNAPVIPVKGANVAVPLPALPLPAGAKVMGLGHSFIGLGALQTYAAGQTATNGHTGFYENGRTVLSWIKAADGRFNLDMFAELAHPFFAPSSFAAFSGAMGGKSGDCLNPVAGSEVQFPGTLARTDYALSQKPDIVYIDIGYNDIVRNRTLAAILADLDTQIRRIVDAGVYVILQTLSWTSTLDDDPANDNPEWPGILAGINAWILDQEDRDGVVLCNTLALDGPASGIAPAMFVDGLHPKPDLMAKRSDILLPILQGMVSAGETRSLDPLAAYNVFPPKGTPGTTGTKTNVTGDVATGMRLVRGTGTSTYVGSKEVVATGNEKQVITITPVNDALAVHTVTYGLPSALSLISLGLAAGDWLEIEVPVELNDWAGWDYLDSSIRGPVQIANTVTVTSGAWTTGNYIGGRGRSLICSSKLWLPTGLTMTNIRLDNLVVLRHLCNTGGTGVAKIGAPVIRKIGSPRAAWELAA</sequence>
<dbReference type="EMBL" id="JADBEC010000001">
    <property type="protein sequence ID" value="MBE1506639.1"/>
    <property type="molecule type" value="Genomic_DNA"/>
</dbReference>
<dbReference type="SUPFAM" id="SSF52266">
    <property type="entry name" value="SGNH hydrolase"/>
    <property type="match status" value="1"/>
</dbReference>
<protein>
    <recommendedName>
        <fullName evidence="1">SGNH hydrolase-type esterase domain-containing protein</fullName>
    </recommendedName>
</protein>
<dbReference type="CDD" id="cd00229">
    <property type="entry name" value="SGNH_hydrolase"/>
    <property type="match status" value="1"/>
</dbReference>
<dbReference type="Gene3D" id="3.40.50.1110">
    <property type="entry name" value="SGNH hydrolase"/>
    <property type="match status" value="1"/>
</dbReference>
<dbReference type="Proteomes" id="UP000620262">
    <property type="component" value="Unassembled WGS sequence"/>
</dbReference>
<organism evidence="2 3">
    <name type="scientific">Rhizobium viscosum</name>
    <name type="common">Arthrobacter viscosus</name>
    <dbReference type="NCBI Taxonomy" id="1673"/>
    <lineage>
        <taxon>Bacteria</taxon>
        <taxon>Pseudomonadati</taxon>
        <taxon>Pseudomonadota</taxon>
        <taxon>Alphaproteobacteria</taxon>
        <taxon>Hyphomicrobiales</taxon>
        <taxon>Rhizobiaceae</taxon>
        <taxon>Rhizobium/Agrobacterium group</taxon>
        <taxon>Rhizobium</taxon>
    </lineage>
</organism>
<evidence type="ECO:0000313" key="2">
    <source>
        <dbReference type="EMBL" id="MBE1506639.1"/>
    </source>
</evidence>
<dbReference type="Pfam" id="PF13472">
    <property type="entry name" value="Lipase_GDSL_2"/>
    <property type="match status" value="1"/>
</dbReference>
<dbReference type="InterPro" id="IPR013830">
    <property type="entry name" value="SGNH_hydro"/>
</dbReference>
<evidence type="ECO:0000259" key="1">
    <source>
        <dbReference type="Pfam" id="PF13472"/>
    </source>
</evidence>
<comment type="caution">
    <text evidence="2">The sequence shown here is derived from an EMBL/GenBank/DDBJ whole genome shotgun (WGS) entry which is preliminary data.</text>
</comment>
<proteinExistence type="predicted"/>
<reference evidence="2 3" key="1">
    <citation type="submission" date="2020-10" db="EMBL/GenBank/DDBJ databases">
        <title>Sequencing the genomes of 1000 actinobacteria strains.</title>
        <authorList>
            <person name="Klenk H.-P."/>
        </authorList>
    </citation>
    <scope>NUCLEOTIDE SEQUENCE [LARGE SCALE GENOMIC DNA]</scope>
    <source>
        <strain evidence="2 3">DSM 7307</strain>
    </source>
</reference>
<evidence type="ECO:0000313" key="3">
    <source>
        <dbReference type="Proteomes" id="UP000620262"/>
    </source>
</evidence>
<feature type="domain" description="SGNH hydrolase-type esterase" evidence="1">
    <location>
        <begin position="194"/>
        <end position="320"/>
    </location>
</feature>
<dbReference type="InterPro" id="IPR036514">
    <property type="entry name" value="SGNH_hydro_sf"/>
</dbReference>